<organism evidence="1 2">
    <name type="scientific">Limosilactobacillus fastidiosus</name>
    <dbReference type="NCBI Taxonomy" id="2759855"/>
    <lineage>
        <taxon>Bacteria</taxon>
        <taxon>Bacillati</taxon>
        <taxon>Bacillota</taxon>
        <taxon>Bacilli</taxon>
        <taxon>Lactobacillales</taxon>
        <taxon>Lactobacillaceae</taxon>
        <taxon>Limosilactobacillus</taxon>
    </lineage>
</organism>
<evidence type="ECO:0000313" key="1">
    <source>
        <dbReference type="EMBL" id="MBB1086029.1"/>
    </source>
</evidence>
<dbReference type="EMBL" id="JACIUY010000049">
    <property type="protein sequence ID" value="MBB1086029.1"/>
    <property type="molecule type" value="Genomic_DNA"/>
</dbReference>
<evidence type="ECO:0000313" key="2">
    <source>
        <dbReference type="Proteomes" id="UP000518255"/>
    </source>
</evidence>
<comment type="caution">
    <text evidence="1">The sequence shown here is derived from an EMBL/GenBank/DDBJ whole genome shotgun (WGS) entry which is preliminary data.</text>
</comment>
<gene>
    <name evidence="1" type="ORF">H5R63_04370</name>
</gene>
<reference evidence="1 2" key="1">
    <citation type="submission" date="2020-07" db="EMBL/GenBank/DDBJ databases">
        <title>Description of Limosilactobacillus balticus sp. nov., Limosilactobacillus agrestis sp. nov., Limosilactobacillus albertensis sp. nov., Limosilactobacillus rudii sp. nov., Limosilactobacillus fastidiosus sp. nov., five novel Limosilactobacillus species isolated from the vertebrate gastrointestinal tract, and proposal of 6 subspecies of Limosilactobacillus reuteri adapted to the gastrointestinal tract of specific vertebrate hosts.</title>
        <authorList>
            <person name="Li F."/>
            <person name="Cheng C."/>
            <person name="Zheng J."/>
            <person name="Quevedo R.M."/>
            <person name="Li J."/>
            <person name="Roos S."/>
            <person name="Gaenzle M.G."/>
            <person name="Walter J."/>
        </authorList>
    </citation>
    <scope>NUCLEOTIDE SEQUENCE [LARGE SCALE GENOMIC DNA]</scope>
    <source>
        <strain evidence="1 2">WF-MA3-C</strain>
    </source>
</reference>
<accession>A0A7W3TZD1</accession>
<dbReference type="InterPro" id="IPR025530">
    <property type="entry name" value="DUF4417"/>
</dbReference>
<dbReference type="Pfam" id="PF14386">
    <property type="entry name" value="DUF4417"/>
    <property type="match status" value="1"/>
</dbReference>
<dbReference type="Proteomes" id="UP000518255">
    <property type="component" value="Unassembled WGS sequence"/>
</dbReference>
<proteinExistence type="predicted"/>
<dbReference type="RefSeq" id="WP_182580914.1">
    <property type="nucleotide sequence ID" value="NZ_JACIUY010000049.1"/>
</dbReference>
<sequence length="208" mass="24380">MLNLRNAYFTDDDEFPVLLTQGEDFKRPFQMIRFSDRKDVSLNDAICFYEWDRKFNRRLEDNQLSKLIFDFKRAGSIVQPDYSIFADDPLILQKLAVFNKNRVAYELQSCGIEVIPNLRWGDERSFDFAFAGIPKHQVCAIGTYGQIRDKEKRYLFEAGLEQALIQTEPKEILIYGSMPSTIFGPYQSTIAFYQYNNWRSNAFAEKVI</sequence>
<dbReference type="AlphaFoldDB" id="A0A7W3TZD1"/>
<name>A0A7W3TZD1_9LACO</name>
<protein>
    <submittedName>
        <fullName evidence="1">DUF4417 domain-containing protein</fullName>
    </submittedName>
</protein>